<dbReference type="Proteomes" id="UP000320672">
    <property type="component" value="Chromosome"/>
</dbReference>
<dbReference type="EMBL" id="CP036262">
    <property type="protein sequence ID" value="QDS94261.1"/>
    <property type="molecule type" value="Genomic_DNA"/>
</dbReference>
<dbReference type="RefSeq" id="WP_145352275.1">
    <property type="nucleotide sequence ID" value="NZ_CP036262.1"/>
</dbReference>
<evidence type="ECO:0000313" key="1">
    <source>
        <dbReference type="EMBL" id="QDS94261.1"/>
    </source>
</evidence>
<keyword evidence="2" id="KW-1185">Reference proteome</keyword>
<dbReference type="KEGG" id="rml:FF011L_30400"/>
<dbReference type="OrthoDB" id="285759at2"/>
<accession>A0A517MHA5</accession>
<dbReference type="AlphaFoldDB" id="A0A517MHA5"/>
<reference evidence="1 2" key="1">
    <citation type="submission" date="2019-02" db="EMBL/GenBank/DDBJ databases">
        <title>Deep-cultivation of Planctomycetes and their phenomic and genomic characterization uncovers novel biology.</title>
        <authorList>
            <person name="Wiegand S."/>
            <person name="Jogler M."/>
            <person name="Boedeker C."/>
            <person name="Pinto D."/>
            <person name="Vollmers J."/>
            <person name="Rivas-Marin E."/>
            <person name="Kohn T."/>
            <person name="Peeters S.H."/>
            <person name="Heuer A."/>
            <person name="Rast P."/>
            <person name="Oberbeckmann S."/>
            <person name="Bunk B."/>
            <person name="Jeske O."/>
            <person name="Meyerdierks A."/>
            <person name="Storesund J.E."/>
            <person name="Kallscheuer N."/>
            <person name="Luecker S."/>
            <person name="Lage O.M."/>
            <person name="Pohl T."/>
            <person name="Merkel B.J."/>
            <person name="Hornburger P."/>
            <person name="Mueller R.-W."/>
            <person name="Bruemmer F."/>
            <person name="Labrenz M."/>
            <person name="Spormann A.M."/>
            <person name="Op den Camp H."/>
            <person name="Overmann J."/>
            <person name="Amann R."/>
            <person name="Jetten M.S.M."/>
            <person name="Mascher T."/>
            <person name="Medema M.H."/>
            <person name="Devos D.P."/>
            <person name="Kaster A.-K."/>
            <person name="Ovreas L."/>
            <person name="Rohde M."/>
            <person name="Galperin M.Y."/>
            <person name="Jogler C."/>
        </authorList>
    </citation>
    <scope>NUCLEOTIDE SEQUENCE [LARGE SCALE GENOMIC DNA]</scope>
    <source>
        <strain evidence="1 2">FF011L</strain>
    </source>
</reference>
<proteinExistence type="predicted"/>
<protein>
    <submittedName>
        <fullName evidence="1">Uncharacterized protein</fullName>
    </submittedName>
</protein>
<sequence length="64" mass="6808">MSYYVIIETDQGYTIAGVREGSNAETAAQEAGGVLIDDARYHTLEQALNVLSAMPSPFPSKAMG</sequence>
<organism evidence="1 2">
    <name type="scientific">Roseimaritima multifibrata</name>
    <dbReference type="NCBI Taxonomy" id="1930274"/>
    <lineage>
        <taxon>Bacteria</taxon>
        <taxon>Pseudomonadati</taxon>
        <taxon>Planctomycetota</taxon>
        <taxon>Planctomycetia</taxon>
        <taxon>Pirellulales</taxon>
        <taxon>Pirellulaceae</taxon>
        <taxon>Roseimaritima</taxon>
    </lineage>
</organism>
<evidence type="ECO:0000313" key="2">
    <source>
        <dbReference type="Proteomes" id="UP000320672"/>
    </source>
</evidence>
<name>A0A517MHA5_9BACT</name>
<gene>
    <name evidence="1" type="ORF">FF011L_30400</name>
</gene>